<evidence type="ECO:0000256" key="1">
    <source>
        <dbReference type="ARBA" id="ARBA00010641"/>
    </source>
</evidence>
<dbReference type="Gene3D" id="1.10.1740.10">
    <property type="match status" value="1"/>
</dbReference>
<dbReference type="EMBL" id="CP007490">
    <property type="protein sequence ID" value="AIC48067.1"/>
    <property type="molecule type" value="Genomic_DNA"/>
</dbReference>
<dbReference type="KEGG" id="rla:Rhola_00012750"/>
<keyword evidence="4" id="KW-0238">DNA-binding</keyword>
<evidence type="ECO:0000313" key="11">
    <source>
        <dbReference type="Proteomes" id="UP000067708"/>
    </source>
</evidence>
<evidence type="ECO:0000313" key="10">
    <source>
        <dbReference type="EMBL" id="AIC48067.1"/>
    </source>
</evidence>
<dbReference type="InterPro" id="IPR013324">
    <property type="entry name" value="RNA_pol_sigma_r3/r4-like"/>
</dbReference>
<name>A0A060JHQ9_9MICO</name>
<keyword evidence="7" id="KW-0472">Membrane</keyword>
<dbReference type="HOGENOM" id="CLU_564836_0_0_11"/>
<evidence type="ECO:0000256" key="2">
    <source>
        <dbReference type="ARBA" id="ARBA00023015"/>
    </source>
</evidence>
<sequence>MSDITPIRPEGEFTEDPLENLLDEESDEDFGYVVTRDRANGPDGHPVKLAEWSAQDFASIYTRFRPHLERHARRFLHNPSQVDEVVQDAFLYLMVSLPELDSEIGVLRFLKWKVRLLCLDVIRASGKAYVSNLDDVAEPVSSDPEVSSYLEQQDDAAVLRLALSKLNPRHREVLLASIYEEKSTEQIAAQVGLSENATRQLIFRARAAFKKALLGDDVNTSGMSAAAILSVAARKAAMEAKKVGAQAMVFVLFLMLAVGAFVNFTGRGTQTQEVAQQGAETQAPAATEEPVSPAPTASAEPSDEVVQIPEIPAPAPAKPSLPVSNVAASAPSASPSPFRQSDLTKIFDSSKSDVVFVKTSAVQVDQITIPADYRVYASQGIFADFTFDYDAKEQFQNTLITVMVDSVPYFAYPTKVEVVTAIDKQGLEHVVFYASLKYLADKSGKVYDESDLAKSTVRLELVINKDRSGLEKTALDILKVEKK</sequence>
<keyword evidence="3" id="KW-0731">Sigma factor</keyword>
<dbReference type="PANTHER" id="PTHR43133">
    <property type="entry name" value="RNA POLYMERASE ECF-TYPE SIGMA FACTO"/>
    <property type="match status" value="1"/>
</dbReference>
<dbReference type="InterPro" id="IPR007627">
    <property type="entry name" value="RNA_pol_sigma70_r2"/>
</dbReference>
<gene>
    <name evidence="10" type="ORF">Rhola_00012750</name>
</gene>
<feature type="transmembrane region" description="Helical" evidence="7">
    <location>
        <begin position="243"/>
        <end position="262"/>
    </location>
</feature>
<dbReference type="InterPro" id="IPR036388">
    <property type="entry name" value="WH-like_DNA-bd_sf"/>
</dbReference>
<feature type="compositionally biased region" description="Low complexity" evidence="6">
    <location>
        <begin position="320"/>
        <end position="337"/>
    </location>
</feature>
<evidence type="ECO:0000259" key="8">
    <source>
        <dbReference type="Pfam" id="PF04542"/>
    </source>
</evidence>
<dbReference type="InterPro" id="IPR013249">
    <property type="entry name" value="RNA_pol_sigma70_r4_t2"/>
</dbReference>
<dbReference type="GO" id="GO:0003677">
    <property type="term" value="F:DNA binding"/>
    <property type="evidence" value="ECO:0007669"/>
    <property type="project" value="UniProtKB-KW"/>
</dbReference>
<dbReference type="Pfam" id="PF08281">
    <property type="entry name" value="Sigma70_r4_2"/>
    <property type="match status" value="1"/>
</dbReference>
<protein>
    <submittedName>
        <fullName evidence="10">RNA polymerase sigma factor, sigma-70 family</fullName>
    </submittedName>
</protein>
<feature type="domain" description="RNA polymerase sigma-70 region 2" evidence="8">
    <location>
        <begin position="60"/>
        <end position="125"/>
    </location>
</feature>
<dbReference type="SUPFAM" id="SSF88659">
    <property type="entry name" value="Sigma3 and sigma4 domains of RNA polymerase sigma factors"/>
    <property type="match status" value="1"/>
</dbReference>
<dbReference type="STRING" id="529884.Rhola_00012750"/>
<feature type="domain" description="RNA polymerase sigma factor 70 region 4 type 2" evidence="9">
    <location>
        <begin position="159"/>
        <end position="208"/>
    </location>
</feature>
<keyword evidence="5" id="KW-0804">Transcription</keyword>
<dbReference type="Pfam" id="PF04542">
    <property type="entry name" value="Sigma70_r2"/>
    <property type="match status" value="1"/>
</dbReference>
<dbReference type="InterPro" id="IPR014284">
    <property type="entry name" value="RNA_pol_sigma-70_dom"/>
</dbReference>
<accession>A0A060JHQ9</accession>
<dbReference type="GO" id="GO:0006352">
    <property type="term" value="P:DNA-templated transcription initiation"/>
    <property type="evidence" value="ECO:0007669"/>
    <property type="project" value="InterPro"/>
</dbReference>
<keyword evidence="2" id="KW-0805">Transcription regulation</keyword>
<feature type="region of interest" description="Disordered" evidence="6">
    <location>
        <begin position="319"/>
        <end position="339"/>
    </location>
</feature>
<dbReference type="AlphaFoldDB" id="A0A060JHQ9"/>
<organism evidence="10 11">
    <name type="scientific">Rhodoluna lacicola</name>
    <dbReference type="NCBI Taxonomy" id="529884"/>
    <lineage>
        <taxon>Bacteria</taxon>
        <taxon>Bacillati</taxon>
        <taxon>Actinomycetota</taxon>
        <taxon>Actinomycetes</taxon>
        <taxon>Micrococcales</taxon>
        <taxon>Microbacteriaceae</taxon>
        <taxon>Luna cluster</taxon>
        <taxon>Luna-1 subcluster</taxon>
        <taxon>Rhodoluna</taxon>
    </lineage>
</organism>
<dbReference type="InterPro" id="IPR039425">
    <property type="entry name" value="RNA_pol_sigma-70-like"/>
</dbReference>
<proteinExistence type="inferred from homology"/>
<feature type="region of interest" description="Disordered" evidence="6">
    <location>
        <begin position="273"/>
        <end position="304"/>
    </location>
</feature>
<dbReference type="PANTHER" id="PTHR43133:SF8">
    <property type="entry name" value="RNA POLYMERASE SIGMA FACTOR HI_1459-RELATED"/>
    <property type="match status" value="1"/>
</dbReference>
<dbReference type="OrthoDB" id="9784272at2"/>
<dbReference type="Proteomes" id="UP000067708">
    <property type="component" value="Chromosome"/>
</dbReference>
<dbReference type="InterPro" id="IPR013325">
    <property type="entry name" value="RNA_pol_sigma_r2"/>
</dbReference>
<evidence type="ECO:0000259" key="9">
    <source>
        <dbReference type="Pfam" id="PF08281"/>
    </source>
</evidence>
<comment type="similarity">
    <text evidence="1">Belongs to the sigma-70 factor family. ECF subfamily.</text>
</comment>
<dbReference type="RefSeq" id="WP_038503231.1">
    <property type="nucleotide sequence ID" value="NZ_CP007490.1"/>
</dbReference>
<reference evidence="10 11" key="1">
    <citation type="journal article" date="2014" name="Int. J. Syst. Evol. Microbiol.">
        <title>Rhodoluna lacicola gen. nov., sp. nov., a planktonic freshwater bacterium with stream-lined genome.</title>
        <authorList>
            <person name="Hahn M."/>
            <person name="Schmidt J."/>
            <person name="Taipale S.J."/>
            <person name="Doolittle W.F."/>
            <person name="Koll U."/>
        </authorList>
    </citation>
    <scope>NUCLEOTIDE SEQUENCE [LARGE SCALE GENOMIC DNA]</scope>
    <source>
        <strain evidence="10 11">MWH-Ta8</strain>
    </source>
</reference>
<dbReference type="GO" id="GO:0016987">
    <property type="term" value="F:sigma factor activity"/>
    <property type="evidence" value="ECO:0007669"/>
    <property type="project" value="UniProtKB-KW"/>
</dbReference>
<dbReference type="eggNOG" id="COG1595">
    <property type="taxonomic scope" value="Bacteria"/>
</dbReference>
<keyword evidence="7" id="KW-1133">Transmembrane helix</keyword>
<dbReference type="Gene3D" id="1.10.10.10">
    <property type="entry name" value="Winged helix-like DNA-binding domain superfamily/Winged helix DNA-binding domain"/>
    <property type="match status" value="1"/>
</dbReference>
<evidence type="ECO:0000256" key="5">
    <source>
        <dbReference type="ARBA" id="ARBA00023163"/>
    </source>
</evidence>
<dbReference type="SUPFAM" id="SSF88946">
    <property type="entry name" value="Sigma2 domain of RNA polymerase sigma factors"/>
    <property type="match status" value="1"/>
</dbReference>
<keyword evidence="7" id="KW-0812">Transmembrane</keyword>
<dbReference type="NCBIfam" id="TIGR02937">
    <property type="entry name" value="sigma70-ECF"/>
    <property type="match status" value="1"/>
</dbReference>
<dbReference type="CDD" id="cd06171">
    <property type="entry name" value="Sigma70_r4"/>
    <property type="match status" value="1"/>
</dbReference>
<keyword evidence="11" id="KW-1185">Reference proteome</keyword>
<evidence type="ECO:0000256" key="7">
    <source>
        <dbReference type="SAM" id="Phobius"/>
    </source>
</evidence>
<feature type="compositionally biased region" description="Low complexity" evidence="6">
    <location>
        <begin position="275"/>
        <end position="290"/>
    </location>
</feature>
<evidence type="ECO:0000256" key="3">
    <source>
        <dbReference type="ARBA" id="ARBA00023082"/>
    </source>
</evidence>
<evidence type="ECO:0000256" key="4">
    <source>
        <dbReference type="ARBA" id="ARBA00023125"/>
    </source>
</evidence>
<dbReference type="PATRIC" id="fig|529884.3.peg.1233"/>
<evidence type="ECO:0000256" key="6">
    <source>
        <dbReference type="SAM" id="MobiDB-lite"/>
    </source>
</evidence>